<evidence type="ECO:0000313" key="12">
    <source>
        <dbReference type="EMBL" id="MBC5996794.1"/>
    </source>
</evidence>
<keyword evidence="10" id="KW-0472">Membrane</keyword>
<sequence>MNFFIDLLNTVIQVSIMTYLPYYFLIANKDIDDKDGKKSLVISSISIFVTSVLATNIFKNSNMTSTSITIMSLIIMYIIYMNVYKKALVAYSIAYLLVQIVAILVTSISWPIISNIIYDVELSRLLGIYIPAMILELLVIKSKDSVKVVYDNLTKSKTSLGIVFILVISMDFIASISMMLNGWANVALTNVLILMIVIFIIGISVYMNNMDKKYEEINRLNDLLIDKNNELKKIKHDYGSQISYINGLYVMKQYDRLGGMLKNIINGNAKVSPCIKYITNRDSIISSVVESLDLKDIHVVVDEEFDSSLIDISEYELHKIVSNILSNAITALEGHGLIIIKTYKIFNSVYISIKNNGPKIDPDILESIFETGFTTKTNEDESHGYGLHIVKEIVENNNGKINVSSNEEYTDFKVIFFNQN</sequence>
<evidence type="ECO:0000256" key="9">
    <source>
        <dbReference type="SAM" id="Coils"/>
    </source>
</evidence>
<dbReference type="PROSITE" id="PS50109">
    <property type="entry name" value="HIS_KIN"/>
    <property type="match status" value="1"/>
</dbReference>
<dbReference type="Gene3D" id="3.30.565.10">
    <property type="entry name" value="Histidine kinase-like ATPase, C-terminal domain"/>
    <property type="match status" value="1"/>
</dbReference>
<evidence type="ECO:0000256" key="8">
    <source>
        <dbReference type="ARBA" id="ARBA00023012"/>
    </source>
</evidence>
<keyword evidence="7" id="KW-0067">ATP-binding</keyword>
<keyword evidence="9" id="KW-0175">Coiled coil</keyword>
<dbReference type="EMBL" id="JACRWE010000003">
    <property type="protein sequence ID" value="MBC5996794.1"/>
    <property type="molecule type" value="Genomic_DNA"/>
</dbReference>
<keyword evidence="6" id="KW-0418">Kinase</keyword>
<proteinExistence type="predicted"/>
<dbReference type="InterPro" id="IPR003594">
    <property type="entry name" value="HATPase_dom"/>
</dbReference>
<feature type="transmembrane region" description="Helical" evidence="10">
    <location>
        <begin position="6"/>
        <end position="27"/>
    </location>
</feature>
<feature type="transmembrane region" description="Helical" evidence="10">
    <location>
        <begin position="88"/>
        <end position="110"/>
    </location>
</feature>
<evidence type="ECO:0000256" key="2">
    <source>
        <dbReference type="ARBA" id="ARBA00012438"/>
    </source>
</evidence>
<keyword evidence="4" id="KW-0808">Transferase</keyword>
<comment type="catalytic activity">
    <reaction evidence="1">
        <text>ATP + protein L-histidine = ADP + protein N-phospho-L-histidine.</text>
        <dbReference type="EC" id="2.7.13.3"/>
    </reaction>
</comment>
<dbReference type="InterPro" id="IPR004358">
    <property type="entry name" value="Sig_transdc_His_kin-like_C"/>
</dbReference>
<dbReference type="EC" id="2.7.13.3" evidence="2"/>
<organism evidence="12 13">
    <name type="scientific">Romboutsia faecis</name>
    <dbReference type="NCBI Taxonomy" id="2764597"/>
    <lineage>
        <taxon>Bacteria</taxon>
        <taxon>Bacillati</taxon>
        <taxon>Bacillota</taxon>
        <taxon>Clostridia</taxon>
        <taxon>Peptostreptococcales</taxon>
        <taxon>Peptostreptococcaceae</taxon>
        <taxon>Romboutsia</taxon>
    </lineage>
</organism>
<dbReference type="RefSeq" id="WP_153971785.1">
    <property type="nucleotide sequence ID" value="NZ_JACRWE010000003.1"/>
</dbReference>
<dbReference type="PRINTS" id="PR00344">
    <property type="entry name" value="BCTRLSENSOR"/>
</dbReference>
<feature type="domain" description="Histidine kinase" evidence="11">
    <location>
        <begin position="295"/>
        <end position="420"/>
    </location>
</feature>
<feature type="transmembrane region" description="Helical" evidence="10">
    <location>
        <begin position="39"/>
        <end position="58"/>
    </location>
</feature>
<keyword evidence="10" id="KW-0812">Transmembrane</keyword>
<dbReference type="Pfam" id="PF02518">
    <property type="entry name" value="HATPase_c"/>
    <property type="match status" value="1"/>
</dbReference>
<evidence type="ECO:0000313" key="13">
    <source>
        <dbReference type="Proteomes" id="UP000609849"/>
    </source>
</evidence>
<comment type="caution">
    <text evidence="12">The sequence shown here is derived from an EMBL/GenBank/DDBJ whole genome shotgun (WGS) entry which is preliminary data.</text>
</comment>
<dbReference type="Proteomes" id="UP000609849">
    <property type="component" value="Unassembled WGS sequence"/>
</dbReference>
<evidence type="ECO:0000256" key="7">
    <source>
        <dbReference type="ARBA" id="ARBA00022840"/>
    </source>
</evidence>
<keyword evidence="5" id="KW-0547">Nucleotide-binding</keyword>
<feature type="coiled-coil region" evidence="9">
    <location>
        <begin position="207"/>
        <end position="237"/>
    </location>
</feature>
<reference evidence="12 13" key="1">
    <citation type="submission" date="2020-08" db="EMBL/GenBank/DDBJ databases">
        <authorList>
            <person name="Liu C."/>
            <person name="Sun Q."/>
        </authorList>
    </citation>
    <scope>NUCLEOTIDE SEQUENCE [LARGE SCALE GENOMIC DNA]</scope>
    <source>
        <strain evidence="12 13">NSJ-18</strain>
    </source>
</reference>
<feature type="transmembrane region" description="Helical" evidence="10">
    <location>
        <begin position="122"/>
        <end position="140"/>
    </location>
</feature>
<dbReference type="InterPro" id="IPR005467">
    <property type="entry name" value="His_kinase_dom"/>
</dbReference>
<dbReference type="SUPFAM" id="SSF55874">
    <property type="entry name" value="ATPase domain of HSP90 chaperone/DNA topoisomerase II/histidine kinase"/>
    <property type="match status" value="1"/>
</dbReference>
<evidence type="ECO:0000256" key="5">
    <source>
        <dbReference type="ARBA" id="ARBA00022741"/>
    </source>
</evidence>
<evidence type="ECO:0000256" key="6">
    <source>
        <dbReference type="ARBA" id="ARBA00022777"/>
    </source>
</evidence>
<evidence type="ECO:0000256" key="10">
    <source>
        <dbReference type="SAM" id="Phobius"/>
    </source>
</evidence>
<evidence type="ECO:0000256" key="1">
    <source>
        <dbReference type="ARBA" id="ARBA00000085"/>
    </source>
</evidence>
<dbReference type="InterPro" id="IPR036890">
    <property type="entry name" value="HATPase_C_sf"/>
</dbReference>
<name>A0ABR7JPG1_9FIRM</name>
<evidence type="ECO:0000259" key="11">
    <source>
        <dbReference type="PROSITE" id="PS50109"/>
    </source>
</evidence>
<feature type="transmembrane region" description="Helical" evidence="10">
    <location>
        <begin position="186"/>
        <end position="207"/>
    </location>
</feature>
<keyword evidence="3" id="KW-0597">Phosphoprotein</keyword>
<gene>
    <name evidence="12" type="ORF">H8923_08485</name>
</gene>
<dbReference type="PANTHER" id="PTHR43065">
    <property type="entry name" value="SENSOR HISTIDINE KINASE"/>
    <property type="match status" value="1"/>
</dbReference>
<accession>A0ABR7JPG1</accession>
<keyword evidence="13" id="KW-1185">Reference proteome</keyword>
<evidence type="ECO:0000256" key="4">
    <source>
        <dbReference type="ARBA" id="ARBA00022679"/>
    </source>
</evidence>
<protein>
    <recommendedName>
        <fullName evidence="2">histidine kinase</fullName>
        <ecNumber evidence="2">2.7.13.3</ecNumber>
    </recommendedName>
</protein>
<feature type="transmembrane region" description="Helical" evidence="10">
    <location>
        <begin position="160"/>
        <end position="180"/>
    </location>
</feature>
<keyword evidence="8" id="KW-0902">Two-component regulatory system</keyword>
<dbReference type="SMART" id="SM00387">
    <property type="entry name" value="HATPase_c"/>
    <property type="match status" value="1"/>
</dbReference>
<feature type="transmembrane region" description="Helical" evidence="10">
    <location>
        <begin position="64"/>
        <end position="81"/>
    </location>
</feature>
<dbReference type="PANTHER" id="PTHR43065:SF10">
    <property type="entry name" value="PEROXIDE STRESS-ACTIVATED HISTIDINE KINASE MAK3"/>
    <property type="match status" value="1"/>
</dbReference>
<evidence type="ECO:0000256" key="3">
    <source>
        <dbReference type="ARBA" id="ARBA00022553"/>
    </source>
</evidence>
<keyword evidence="10" id="KW-1133">Transmembrane helix</keyword>